<reference evidence="2" key="1">
    <citation type="submission" date="2020-10" db="EMBL/GenBank/DDBJ databases">
        <authorList>
            <person name="Gilroy R."/>
        </authorList>
    </citation>
    <scope>NUCLEOTIDE SEQUENCE</scope>
    <source>
        <strain evidence="2">10406</strain>
    </source>
</reference>
<evidence type="ECO:0000259" key="1">
    <source>
        <dbReference type="Pfam" id="PF00535"/>
    </source>
</evidence>
<comment type="caution">
    <text evidence="2">The sequence shown here is derived from an EMBL/GenBank/DDBJ whole genome shotgun (WGS) entry which is preliminary data.</text>
</comment>
<evidence type="ECO:0000313" key="2">
    <source>
        <dbReference type="EMBL" id="HIU98418.1"/>
    </source>
</evidence>
<dbReference type="InterPro" id="IPR011990">
    <property type="entry name" value="TPR-like_helical_dom_sf"/>
</dbReference>
<dbReference type="Gene3D" id="1.25.40.10">
    <property type="entry name" value="Tetratricopeptide repeat domain"/>
    <property type="match status" value="1"/>
</dbReference>
<dbReference type="Gene3D" id="3.90.550.10">
    <property type="entry name" value="Spore Coat Polysaccharide Biosynthesis Protein SpsA, Chain A"/>
    <property type="match status" value="1"/>
</dbReference>
<dbReference type="InterPro" id="IPR029044">
    <property type="entry name" value="Nucleotide-diphossugar_trans"/>
</dbReference>
<dbReference type="SUPFAM" id="SSF53448">
    <property type="entry name" value="Nucleotide-diphospho-sugar transferases"/>
    <property type="match status" value="1"/>
</dbReference>
<evidence type="ECO:0000313" key="3">
    <source>
        <dbReference type="Proteomes" id="UP000886857"/>
    </source>
</evidence>
<dbReference type="AlphaFoldDB" id="A0A9D1SVT7"/>
<name>A0A9D1SVT7_9FIRM</name>
<dbReference type="InterPro" id="IPR001173">
    <property type="entry name" value="Glyco_trans_2-like"/>
</dbReference>
<gene>
    <name evidence="2" type="ORF">IAC73_01065</name>
</gene>
<dbReference type="Pfam" id="PF00535">
    <property type="entry name" value="Glycos_transf_2"/>
    <property type="match status" value="1"/>
</dbReference>
<organism evidence="2 3">
    <name type="scientific">Candidatus Limadaptatus stercoripullorum</name>
    <dbReference type="NCBI Taxonomy" id="2840846"/>
    <lineage>
        <taxon>Bacteria</taxon>
        <taxon>Bacillati</taxon>
        <taxon>Bacillota</taxon>
        <taxon>Clostridia</taxon>
        <taxon>Eubacteriales</taxon>
        <taxon>Candidatus Limadaptatus</taxon>
    </lineage>
</organism>
<accession>A0A9D1SVT7</accession>
<dbReference type="Proteomes" id="UP000886857">
    <property type="component" value="Unassembled WGS sequence"/>
</dbReference>
<dbReference type="SUPFAM" id="SSF48452">
    <property type="entry name" value="TPR-like"/>
    <property type="match status" value="1"/>
</dbReference>
<reference evidence="2" key="2">
    <citation type="journal article" date="2021" name="PeerJ">
        <title>Extensive microbial diversity within the chicken gut microbiome revealed by metagenomics and culture.</title>
        <authorList>
            <person name="Gilroy R."/>
            <person name="Ravi A."/>
            <person name="Getino M."/>
            <person name="Pursley I."/>
            <person name="Horton D.L."/>
            <person name="Alikhan N.F."/>
            <person name="Baker D."/>
            <person name="Gharbi K."/>
            <person name="Hall N."/>
            <person name="Watson M."/>
            <person name="Adriaenssens E.M."/>
            <person name="Foster-Nyarko E."/>
            <person name="Jarju S."/>
            <person name="Secka A."/>
            <person name="Antonio M."/>
            <person name="Oren A."/>
            <person name="Chaudhuri R.R."/>
            <person name="La Ragione R."/>
            <person name="Hildebrand F."/>
            <person name="Pallen M.J."/>
        </authorList>
    </citation>
    <scope>NUCLEOTIDE SEQUENCE</scope>
    <source>
        <strain evidence="2">10406</strain>
    </source>
</reference>
<dbReference type="PANTHER" id="PTHR43630">
    <property type="entry name" value="POLY-BETA-1,6-N-ACETYL-D-GLUCOSAMINE SYNTHASE"/>
    <property type="match status" value="1"/>
</dbReference>
<dbReference type="PANTHER" id="PTHR43630:SF2">
    <property type="entry name" value="GLYCOSYLTRANSFERASE"/>
    <property type="match status" value="1"/>
</dbReference>
<sequence length="365" mass="40462">MGTGISLCMIVRDEEDTLGRCLSNAREYADEIVIADTGSRDGTPALAKRLADKVCSFEWRDDFAAARNFSFSLASGDYLMWLDADDVVKSSEIGKLLALKRSLRDDRPDTVMCRYESAVDERGETSCVYYRERIMSRSSEPVWQGRVHECVPPRGKIVYSDFTVTHLKTRPSPPGRNLSIYRAAEARGEPLSPRDKFYFGRELLGAGLTDEAERTLEAAALDPEGWYVNRIEACSALAVCRERKGDPEGALAALFLSLALGEPRSGVLSAIASLMRKTGRIGEAAFWYESAMRCRDHSPEGDFDDPRTRSVIPLLGLTECYWLLGKKAESRACHERLLTMAPAHPTVIKNSGFFAAHPETEDGGT</sequence>
<feature type="domain" description="Glycosyltransferase 2-like" evidence="1">
    <location>
        <begin position="6"/>
        <end position="123"/>
    </location>
</feature>
<dbReference type="EMBL" id="DVOE01000012">
    <property type="protein sequence ID" value="HIU98418.1"/>
    <property type="molecule type" value="Genomic_DNA"/>
</dbReference>
<protein>
    <submittedName>
        <fullName evidence="2">Glycosyltransferase</fullName>
    </submittedName>
</protein>
<proteinExistence type="predicted"/>